<dbReference type="PROSITE" id="PS50059">
    <property type="entry name" value="FKBP_PPIASE"/>
    <property type="match status" value="1"/>
</dbReference>
<dbReference type="EMBL" id="JABAIM010000002">
    <property type="protein sequence ID" value="NLR75865.1"/>
    <property type="molecule type" value="Genomic_DNA"/>
</dbReference>
<dbReference type="RefSeq" id="WP_168877499.1">
    <property type="nucleotide sequence ID" value="NZ_JABAIM010000002.1"/>
</dbReference>
<dbReference type="Pfam" id="PF00254">
    <property type="entry name" value="FKBP_C"/>
    <property type="match status" value="1"/>
</dbReference>
<evidence type="ECO:0000256" key="11">
    <source>
        <dbReference type="HAMAP-Rule" id="MF_00303"/>
    </source>
</evidence>
<dbReference type="Pfam" id="PF05697">
    <property type="entry name" value="Trigger_N"/>
    <property type="match status" value="1"/>
</dbReference>
<dbReference type="GO" id="GO:0015031">
    <property type="term" value="P:protein transport"/>
    <property type="evidence" value="ECO:0007669"/>
    <property type="project" value="UniProtKB-UniRule"/>
</dbReference>
<accession>A0A847SAE8</accession>
<dbReference type="PANTHER" id="PTHR30560">
    <property type="entry name" value="TRIGGER FACTOR CHAPERONE AND PEPTIDYL-PROLYL CIS/TRANS ISOMERASE"/>
    <property type="match status" value="1"/>
</dbReference>
<evidence type="ECO:0000256" key="2">
    <source>
        <dbReference type="ARBA" id="ARBA00005464"/>
    </source>
</evidence>
<keyword evidence="9 11" id="KW-0131">Cell cycle</keyword>
<dbReference type="PANTHER" id="PTHR30560:SF3">
    <property type="entry name" value="TRIGGER FACTOR-LIKE PROTEIN TIG, CHLOROPLASTIC"/>
    <property type="match status" value="1"/>
</dbReference>
<organism evidence="15 16">
    <name type="scientific">Leeia aquatica</name>
    <dbReference type="NCBI Taxonomy" id="2725557"/>
    <lineage>
        <taxon>Bacteria</taxon>
        <taxon>Pseudomonadati</taxon>
        <taxon>Pseudomonadota</taxon>
        <taxon>Betaproteobacteria</taxon>
        <taxon>Neisseriales</taxon>
        <taxon>Leeiaceae</taxon>
        <taxon>Leeia</taxon>
    </lineage>
</organism>
<dbReference type="GO" id="GO:0051301">
    <property type="term" value="P:cell division"/>
    <property type="evidence" value="ECO:0007669"/>
    <property type="project" value="UniProtKB-KW"/>
</dbReference>
<dbReference type="AlphaFoldDB" id="A0A847SAE8"/>
<evidence type="ECO:0000256" key="4">
    <source>
        <dbReference type="ARBA" id="ARBA00016902"/>
    </source>
</evidence>
<dbReference type="InterPro" id="IPR008880">
    <property type="entry name" value="Trigger_fac_C"/>
</dbReference>
<keyword evidence="8 11" id="KW-0413">Isomerase</keyword>
<dbReference type="Gene3D" id="3.30.70.1050">
    <property type="entry name" value="Trigger factor ribosome-binding domain"/>
    <property type="match status" value="1"/>
</dbReference>
<dbReference type="GO" id="GO:0003755">
    <property type="term" value="F:peptidyl-prolyl cis-trans isomerase activity"/>
    <property type="evidence" value="ECO:0007669"/>
    <property type="project" value="UniProtKB-UniRule"/>
</dbReference>
<dbReference type="HAMAP" id="MF_00303">
    <property type="entry name" value="Trigger_factor_Tig"/>
    <property type="match status" value="1"/>
</dbReference>
<dbReference type="InterPro" id="IPR027304">
    <property type="entry name" value="Trigger_fact/SurA_dom_sf"/>
</dbReference>
<reference evidence="15 16" key="1">
    <citation type="submission" date="2020-04" db="EMBL/GenBank/DDBJ databases">
        <title>Draft genome of Leeia sp. IMCC25680.</title>
        <authorList>
            <person name="Song J."/>
            <person name="Cho J.-C."/>
        </authorList>
    </citation>
    <scope>NUCLEOTIDE SEQUENCE [LARGE SCALE GENOMIC DNA]</scope>
    <source>
        <strain evidence="15 16">IMCC25680</strain>
    </source>
</reference>
<evidence type="ECO:0000256" key="8">
    <source>
        <dbReference type="ARBA" id="ARBA00023235"/>
    </source>
</evidence>
<proteinExistence type="inferred from homology"/>
<dbReference type="FunFam" id="3.10.50.40:FF:000001">
    <property type="entry name" value="Trigger factor"/>
    <property type="match status" value="1"/>
</dbReference>
<dbReference type="InterPro" id="IPR008881">
    <property type="entry name" value="Trigger_fac_ribosome-bd_bac"/>
</dbReference>
<evidence type="ECO:0000313" key="16">
    <source>
        <dbReference type="Proteomes" id="UP000587991"/>
    </source>
</evidence>
<dbReference type="InterPro" id="IPR001179">
    <property type="entry name" value="PPIase_FKBP_dom"/>
</dbReference>
<evidence type="ECO:0000256" key="6">
    <source>
        <dbReference type="ARBA" id="ARBA00023110"/>
    </source>
</evidence>
<dbReference type="Proteomes" id="UP000587991">
    <property type="component" value="Unassembled WGS sequence"/>
</dbReference>
<dbReference type="GO" id="GO:0044183">
    <property type="term" value="F:protein folding chaperone"/>
    <property type="evidence" value="ECO:0007669"/>
    <property type="project" value="TreeGrafter"/>
</dbReference>
<dbReference type="Gene3D" id="3.10.50.40">
    <property type="match status" value="1"/>
</dbReference>
<dbReference type="InterPro" id="IPR005215">
    <property type="entry name" value="Trig_fac"/>
</dbReference>
<dbReference type="PIRSF" id="PIRSF003095">
    <property type="entry name" value="Trigger_factor"/>
    <property type="match status" value="1"/>
</dbReference>
<dbReference type="InterPro" id="IPR037041">
    <property type="entry name" value="Trigger_fac_C_sf"/>
</dbReference>
<evidence type="ECO:0000256" key="3">
    <source>
        <dbReference type="ARBA" id="ARBA00013194"/>
    </source>
</evidence>
<dbReference type="EC" id="5.2.1.8" evidence="3 11"/>
<dbReference type="InterPro" id="IPR046357">
    <property type="entry name" value="PPIase_dom_sf"/>
</dbReference>
<dbReference type="Gene3D" id="1.10.3120.10">
    <property type="entry name" value="Trigger factor, C-terminal domain"/>
    <property type="match status" value="1"/>
</dbReference>
<feature type="domain" description="PPIase FKBP-type" evidence="14">
    <location>
        <begin position="161"/>
        <end position="249"/>
    </location>
</feature>
<evidence type="ECO:0000256" key="1">
    <source>
        <dbReference type="ARBA" id="ARBA00000971"/>
    </source>
</evidence>
<keyword evidence="16" id="KW-1185">Reference proteome</keyword>
<dbReference type="GO" id="GO:0043335">
    <property type="term" value="P:protein unfolding"/>
    <property type="evidence" value="ECO:0007669"/>
    <property type="project" value="TreeGrafter"/>
</dbReference>
<keyword evidence="6 11" id="KW-0697">Rotamase</keyword>
<name>A0A847SAE8_9NEIS</name>
<protein>
    <recommendedName>
        <fullName evidence="4 11">Trigger factor</fullName>
        <shortName evidence="11">TF</shortName>
        <ecNumber evidence="3 11">5.2.1.8</ecNumber>
    </recommendedName>
    <alternativeName>
        <fullName evidence="10 11">PPIase</fullName>
    </alternativeName>
</protein>
<comment type="caution">
    <text evidence="15">The sequence shown here is derived from an EMBL/GenBank/DDBJ whole genome shotgun (WGS) entry which is preliminary data.</text>
</comment>
<dbReference type="GO" id="GO:0005737">
    <property type="term" value="C:cytoplasm"/>
    <property type="evidence" value="ECO:0007669"/>
    <property type="project" value="UniProtKB-SubCell"/>
</dbReference>
<comment type="subcellular location">
    <subcellularLocation>
        <location evidence="11">Cytoplasm</location>
    </subcellularLocation>
    <text evidence="11">About half TF is bound to the ribosome near the polypeptide exit tunnel while the other half is free in the cytoplasm.</text>
</comment>
<evidence type="ECO:0000256" key="7">
    <source>
        <dbReference type="ARBA" id="ARBA00023186"/>
    </source>
</evidence>
<evidence type="ECO:0000256" key="9">
    <source>
        <dbReference type="ARBA" id="ARBA00023306"/>
    </source>
</evidence>
<evidence type="ECO:0000313" key="15">
    <source>
        <dbReference type="EMBL" id="NLR75865.1"/>
    </source>
</evidence>
<evidence type="ECO:0000256" key="10">
    <source>
        <dbReference type="ARBA" id="ARBA00029986"/>
    </source>
</evidence>
<keyword evidence="7 11" id="KW-0143">Chaperone</keyword>
<evidence type="ECO:0000256" key="13">
    <source>
        <dbReference type="RuleBase" id="RU003914"/>
    </source>
</evidence>
<dbReference type="SUPFAM" id="SSF54534">
    <property type="entry name" value="FKBP-like"/>
    <property type="match status" value="1"/>
</dbReference>
<dbReference type="GO" id="GO:0051083">
    <property type="term" value="P:'de novo' cotranslational protein folding"/>
    <property type="evidence" value="ECO:0007669"/>
    <property type="project" value="TreeGrafter"/>
</dbReference>
<keyword evidence="11" id="KW-0963">Cytoplasm</keyword>
<dbReference type="SUPFAM" id="SSF109998">
    <property type="entry name" value="Triger factor/SurA peptide-binding domain-like"/>
    <property type="match status" value="1"/>
</dbReference>
<comment type="catalytic activity">
    <reaction evidence="1 11 12">
        <text>[protein]-peptidylproline (omega=180) = [protein]-peptidylproline (omega=0)</text>
        <dbReference type="Rhea" id="RHEA:16237"/>
        <dbReference type="Rhea" id="RHEA-COMP:10747"/>
        <dbReference type="Rhea" id="RHEA-COMP:10748"/>
        <dbReference type="ChEBI" id="CHEBI:83833"/>
        <dbReference type="ChEBI" id="CHEBI:83834"/>
        <dbReference type="EC" id="5.2.1.8"/>
    </reaction>
</comment>
<evidence type="ECO:0000256" key="12">
    <source>
        <dbReference type="PROSITE-ProRule" id="PRU00277"/>
    </source>
</evidence>
<dbReference type="NCBIfam" id="TIGR00115">
    <property type="entry name" value="tig"/>
    <property type="match status" value="1"/>
</dbReference>
<keyword evidence="5 11" id="KW-0132">Cell division</keyword>
<gene>
    <name evidence="11" type="primary">tig</name>
    <name evidence="15" type="ORF">HF682_11915</name>
</gene>
<dbReference type="GO" id="GO:0043022">
    <property type="term" value="F:ribosome binding"/>
    <property type="evidence" value="ECO:0007669"/>
    <property type="project" value="TreeGrafter"/>
</dbReference>
<comment type="domain">
    <text evidence="11">Consists of 3 domains; the N-terminus binds the ribosome, the middle domain has PPIase activity, while the C-terminus has intrinsic chaperone activity on its own.</text>
</comment>
<dbReference type="InterPro" id="IPR036611">
    <property type="entry name" value="Trigger_fac_ribosome-bd_sf"/>
</dbReference>
<comment type="similarity">
    <text evidence="2 11 13">Belongs to the FKBP-type PPIase family. Tig subfamily.</text>
</comment>
<sequence length="436" mass="48186">MQVNVETLSNLERRIKIAVPFAKIDVEVENRLKKVARTAKVQGFRPGKAPMKVVAQNYGLQVREDVMNDTVNASFTDAVRENQLKVAGYPRFEAVEGENGEAFEFAAVFEVYPDVKVGELADKTVEKPVTEVTDEAVQKTIDVLRKQRVTYSAVDRAAKEGDRLVVDFVGKIDGVAFAGGSSEDFPFTLGQGQMLPEFEAAAQGLKAGEAKEFDLAFPADYHGKDVAGKTAQFTITVKSVSEAVLPEVDEAFAKLLGVADGNVEQMKKEIRENVEREVARRLKAKTKDVVLAALLDVTPLELPKALVALEVQRLAEQTKKDFQSRGMDVSKMPFPTDLFTKEAERRVALGLILSELVDSQDLRAKPEQVRAVIDDFAASYEQPEDVVRWYYADASRLEGPESLATEDNVVAWVLSRAKVEEKSFSFDELMGANQNA</sequence>
<evidence type="ECO:0000259" key="14">
    <source>
        <dbReference type="PROSITE" id="PS50059"/>
    </source>
</evidence>
<evidence type="ECO:0000256" key="5">
    <source>
        <dbReference type="ARBA" id="ARBA00022618"/>
    </source>
</evidence>
<dbReference type="SUPFAM" id="SSF102735">
    <property type="entry name" value="Trigger factor ribosome-binding domain"/>
    <property type="match status" value="1"/>
</dbReference>
<comment type="function">
    <text evidence="11">Involved in protein export. Acts as a chaperone by maintaining the newly synthesized protein in an open conformation. Functions as a peptidyl-prolyl cis-trans isomerase.</text>
</comment>
<dbReference type="Pfam" id="PF05698">
    <property type="entry name" value="Trigger_C"/>
    <property type="match status" value="1"/>
</dbReference>